<dbReference type="PANTHER" id="PTHR18964">
    <property type="entry name" value="ROK (REPRESSOR, ORF, KINASE) FAMILY"/>
    <property type="match status" value="1"/>
</dbReference>
<dbReference type="EMBL" id="FQVC01000003">
    <property type="protein sequence ID" value="SHE94053.1"/>
    <property type="molecule type" value="Genomic_DNA"/>
</dbReference>
<dbReference type="PANTHER" id="PTHR18964:SF149">
    <property type="entry name" value="BIFUNCTIONAL UDP-N-ACETYLGLUCOSAMINE 2-EPIMERASE_N-ACETYLMANNOSAMINE KINASE"/>
    <property type="match status" value="1"/>
</dbReference>
<dbReference type="SUPFAM" id="SSF53067">
    <property type="entry name" value="Actin-like ATPase domain"/>
    <property type="match status" value="1"/>
</dbReference>
<dbReference type="Gene3D" id="1.10.10.10">
    <property type="entry name" value="Winged helix-like DNA-binding domain superfamily/Winged helix DNA-binding domain"/>
    <property type="match status" value="1"/>
</dbReference>
<accession>A0A0F5LPA5</accession>
<dbReference type="Pfam" id="PF00480">
    <property type="entry name" value="ROK"/>
    <property type="match status" value="1"/>
</dbReference>
<dbReference type="InterPro" id="IPR036388">
    <property type="entry name" value="WH-like_DNA-bd_sf"/>
</dbReference>
<dbReference type="EMBL" id="LAJF01000082">
    <property type="protein sequence ID" value="KKB84156.1"/>
    <property type="molecule type" value="Genomic_DNA"/>
</dbReference>
<dbReference type="STRING" id="1121477.SAMN02745223_01490"/>
<keyword evidence="4" id="KW-1185">Reference proteome</keyword>
<organism evidence="2 4">
    <name type="scientific">Devosia limi DSM 17137</name>
    <dbReference type="NCBI Taxonomy" id="1121477"/>
    <lineage>
        <taxon>Bacteria</taxon>
        <taxon>Pseudomonadati</taxon>
        <taxon>Pseudomonadota</taxon>
        <taxon>Alphaproteobacteria</taxon>
        <taxon>Hyphomicrobiales</taxon>
        <taxon>Devosiaceae</taxon>
        <taxon>Devosia</taxon>
    </lineage>
</organism>
<evidence type="ECO:0000256" key="1">
    <source>
        <dbReference type="ARBA" id="ARBA00006479"/>
    </source>
</evidence>
<protein>
    <submittedName>
        <fullName evidence="2">ROK family transcriptional regulator</fullName>
    </submittedName>
    <submittedName>
        <fullName evidence="3">Sugar kinase of the NBD/HSP70 family, may contain an N-terminal HTH domain</fullName>
    </submittedName>
</protein>
<reference evidence="2 4" key="1">
    <citation type="submission" date="2015-03" db="EMBL/GenBank/DDBJ databases">
        <authorList>
            <person name="Hassan Y.I."/>
            <person name="Lepp D."/>
            <person name="Zhou T."/>
        </authorList>
    </citation>
    <scope>NUCLEOTIDE SEQUENCE [LARGE SCALE GENOMIC DNA]</scope>
    <source>
        <strain evidence="2 4">DSM 17137</strain>
    </source>
</reference>
<dbReference type="SUPFAM" id="SSF46785">
    <property type="entry name" value="Winged helix' DNA-binding domain"/>
    <property type="match status" value="1"/>
</dbReference>
<proteinExistence type="inferred from homology"/>
<keyword evidence="3" id="KW-0808">Transferase</keyword>
<reference evidence="3" key="2">
    <citation type="submission" date="2016-11" db="EMBL/GenBank/DDBJ databases">
        <authorList>
            <person name="Jaros S."/>
            <person name="Januszkiewicz K."/>
            <person name="Wedrychowicz H."/>
        </authorList>
    </citation>
    <scope>NUCLEOTIDE SEQUENCE [LARGE SCALE GENOMIC DNA]</scope>
    <source>
        <strain evidence="3">DSM 17137</strain>
    </source>
</reference>
<dbReference type="Proteomes" id="UP000033608">
    <property type="component" value="Unassembled WGS sequence"/>
</dbReference>
<evidence type="ECO:0000313" key="2">
    <source>
        <dbReference type="EMBL" id="KKB84156.1"/>
    </source>
</evidence>
<comment type="similarity">
    <text evidence="1">Belongs to the ROK (NagC/XylR) family.</text>
</comment>
<gene>
    <name evidence="3" type="ORF">SAMN02745223_01490</name>
    <name evidence="2" type="ORF">VW29_11720</name>
</gene>
<dbReference type="Pfam" id="PF13412">
    <property type="entry name" value="HTH_24"/>
    <property type="match status" value="1"/>
</dbReference>
<dbReference type="GO" id="GO:0016301">
    <property type="term" value="F:kinase activity"/>
    <property type="evidence" value="ECO:0007669"/>
    <property type="project" value="UniProtKB-KW"/>
</dbReference>
<dbReference type="InterPro" id="IPR036390">
    <property type="entry name" value="WH_DNA-bd_sf"/>
</dbReference>
<evidence type="ECO:0000313" key="4">
    <source>
        <dbReference type="Proteomes" id="UP000033608"/>
    </source>
</evidence>
<dbReference type="OrthoDB" id="37575at2"/>
<sequence length="404" mass="42066">MSQAIRISRQFSLRSVMEAIVQGGPVSRASIAKQTGLSKQTISEIVRQLEDEGWVRETGRTSGHVGRTAVTYELIPSAAYIVAVDLGGTKVRVAVCDLSSHVFAEDSEPTHPGGGQAIVEQIASLCWRVAEKGGVPREKLRIAVVGAPGAPQADTGRVLLAPNIAGFDQMDVAGSLETALGFDVMLENDVNLAVLGESWLGAGQGIDNLAFIALGTGVGSGLMLNGQLVRGASNAAGELGFLPFGADPFEPESLRAGAYERKVASLGIVARYRELAGHDATVPAIFERANTGDSNAATVLDETARYLARGIGAIAAIANPEKVILGGSIGARPELVERVRQVLPLCFPYTVQVEASVLGNHAALVGAAAIGLSHLHNALFGADSPESRISLPPANAVSMREVLL</sequence>
<keyword evidence="3" id="KW-0418">Kinase</keyword>
<dbReference type="RefSeq" id="WP_046135447.1">
    <property type="nucleotide sequence ID" value="NZ_FQVC01000003.1"/>
</dbReference>
<dbReference type="Gene3D" id="3.30.420.40">
    <property type="match status" value="2"/>
</dbReference>
<dbReference type="AlphaFoldDB" id="A0A0F5LPA5"/>
<dbReference type="PATRIC" id="fig|1121477.3.peg.3497"/>
<dbReference type="Proteomes" id="UP000184533">
    <property type="component" value="Unassembled WGS sequence"/>
</dbReference>
<dbReference type="InterPro" id="IPR000600">
    <property type="entry name" value="ROK"/>
</dbReference>
<name>A0A0F5LPA5_9HYPH</name>
<evidence type="ECO:0000313" key="3">
    <source>
        <dbReference type="EMBL" id="SHE94053.1"/>
    </source>
</evidence>
<dbReference type="InterPro" id="IPR043129">
    <property type="entry name" value="ATPase_NBD"/>
</dbReference>